<evidence type="ECO:0000256" key="9">
    <source>
        <dbReference type="SAM" id="MobiDB-lite"/>
    </source>
</evidence>
<evidence type="ECO:0000256" key="10">
    <source>
        <dbReference type="SAM" id="SignalP"/>
    </source>
</evidence>
<proteinExistence type="predicted"/>
<comment type="subcellular location">
    <subcellularLocation>
        <location evidence="1">Cell membrane</location>
        <topology evidence="1">Lipid-anchor</topology>
        <topology evidence="1">GPI-anchor</topology>
    </subcellularLocation>
</comment>
<dbReference type="Proteomes" id="UP001498398">
    <property type="component" value="Unassembled WGS sequence"/>
</dbReference>
<evidence type="ECO:0008006" key="15">
    <source>
        <dbReference type="Google" id="ProtNLM"/>
    </source>
</evidence>
<dbReference type="InterPro" id="IPR036779">
    <property type="entry name" value="LysM_dom_sf"/>
</dbReference>
<dbReference type="PROSITE" id="PS51677">
    <property type="entry name" value="NODB"/>
    <property type="match status" value="1"/>
</dbReference>
<feature type="chain" id="PRO_5047167694" description="Chitin deacetylase" evidence="10">
    <location>
        <begin position="18"/>
        <end position="615"/>
    </location>
</feature>
<dbReference type="Pfam" id="PF23473">
    <property type="entry name" value="LysM3_LYK4_5"/>
    <property type="match status" value="1"/>
</dbReference>
<feature type="domain" description="LysM" evidence="12">
    <location>
        <begin position="298"/>
        <end position="342"/>
    </location>
</feature>
<feature type="signal peptide" evidence="10">
    <location>
        <begin position="1"/>
        <end position="17"/>
    </location>
</feature>
<feature type="domain" description="LysM" evidence="12">
    <location>
        <begin position="374"/>
        <end position="418"/>
    </location>
</feature>
<dbReference type="InterPro" id="IPR052210">
    <property type="entry name" value="LysM1-like"/>
</dbReference>
<evidence type="ECO:0000256" key="1">
    <source>
        <dbReference type="ARBA" id="ARBA00004609"/>
    </source>
</evidence>
<dbReference type="Gene3D" id="3.10.350.10">
    <property type="entry name" value="LysM domain"/>
    <property type="match status" value="5"/>
</dbReference>
<keyword evidence="7" id="KW-0449">Lipoprotein</keyword>
<keyword evidence="10" id="KW-0732">Signal</keyword>
<evidence type="ECO:0000313" key="13">
    <source>
        <dbReference type="EMBL" id="KAK7470213.1"/>
    </source>
</evidence>
<dbReference type="InterPro" id="IPR002509">
    <property type="entry name" value="NODB_dom"/>
</dbReference>
<accession>A0ABR1K027</accession>
<keyword evidence="2" id="KW-1003">Cell membrane</keyword>
<dbReference type="SMART" id="SM00257">
    <property type="entry name" value="LysM"/>
    <property type="match status" value="5"/>
</dbReference>
<evidence type="ECO:0000256" key="6">
    <source>
        <dbReference type="ARBA" id="ARBA00023136"/>
    </source>
</evidence>
<dbReference type="InterPro" id="IPR011330">
    <property type="entry name" value="Glyco_hydro/deAcase_b/a-brl"/>
</dbReference>
<feature type="domain" description="LysM" evidence="12">
    <location>
        <begin position="569"/>
        <end position="613"/>
    </location>
</feature>
<protein>
    <recommendedName>
        <fullName evidence="15">Chitin deacetylase</fullName>
    </recommendedName>
</protein>
<organism evidence="13 14">
    <name type="scientific">Marasmiellus scandens</name>
    <dbReference type="NCBI Taxonomy" id="2682957"/>
    <lineage>
        <taxon>Eukaryota</taxon>
        <taxon>Fungi</taxon>
        <taxon>Dikarya</taxon>
        <taxon>Basidiomycota</taxon>
        <taxon>Agaricomycotina</taxon>
        <taxon>Agaricomycetes</taxon>
        <taxon>Agaricomycetidae</taxon>
        <taxon>Agaricales</taxon>
        <taxon>Marasmiineae</taxon>
        <taxon>Omphalotaceae</taxon>
        <taxon>Marasmiellus</taxon>
    </lineage>
</organism>
<dbReference type="SUPFAM" id="SSF88713">
    <property type="entry name" value="Glycoside hydrolase/deacetylase"/>
    <property type="match status" value="1"/>
</dbReference>
<dbReference type="InterPro" id="IPR056563">
    <property type="entry name" value="LysM3_LYK4_5"/>
</dbReference>
<dbReference type="Pfam" id="PF01522">
    <property type="entry name" value="Polysacc_deac_1"/>
    <property type="match status" value="1"/>
</dbReference>
<feature type="domain" description="NodB homology" evidence="11">
    <location>
        <begin position="41"/>
        <end position="241"/>
    </location>
</feature>
<evidence type="ECO:0000259" key="11">
    <source>
        <dbReference type="PROSITE" id="PS51677"/>
    </source>
</evidence>
<sequence>MISLSTLLLATALAATAHPHSSSFHHRKTRASVEPVTQCNHGFSMTYDDGPYIHTTNVSTNLENLGARGTFYMNGDNYGCIYDEENVAILQQVYAAGHQIASHTWSHPDIATLSNDQLDVEILRLDQAFIKILGIKPNVLRPPYGSINPAQVTYIEQKFGKKVVTWELDSEDSQGKDTNAEILAFYKGLADSAIASGTNPPHFTLAHDVLPQTGTTALEAAELLLGAEFSLITTAECLDITPYTYIGAPQQRDSTWTCSGKWTVDQYSEAAPGASTTTTSSRSTTSTDSQPTGTCTPKKYTVVSGDYCYLIAQNHGITLDQLLAVNSGLDCNALMVGDALNIPCSGSTIPSTTGISTTTSTSVQSTTTTVCTPTTYTSVQGDTCSSIGQKYGLTADQILAANTFLNCNDIWAWTPVQIPCPVSTLTSTTPITTPTPTGCIPAKYTVVSGDYCYAIAQKNSVTLDQLLAANNGLDCNKLWVGDVLDIPCSETSMPALTTSTSSTTTSTVAPTETCSLTYTSKSGDTCTTIAAQFGLSADQILKANSFLNCNDIWTYTPICVPPGGSQCTQTYYSVNGDTCTTIAKEFGTTSDNIKAWNSFLTCSDIWVGTPVCVKH</sequence>
<keyword evidence="14" id="KW-1185">Reference proteome</keyword>
<dbReference type="Gene3D" id="3.20.20.370">
    <property type="entry name" value="Glycoside hydrolase/deacetylase"/>
    <property type="match status" value="1"/>
</dbReference>
<keyword evidence="8" id="KW-0961">Cell wall biogenesis/degradation</keyword>
<keyword evidence="3" id="KW-0336">GPI-anchor</keyword>
<feature type="domain" description="LysM" evidence="12">
    <location>
        <begin position="516"/>
        <end position="560"/>
    </location>
</feature>
<evidence type="ECO:0000256" key="5">
    <source>
        <dbReference type="ARBA" id="ARBA00023026"/>
    </source>
</evidence>
<evidence type="ECO:0000256" key="4">
    <source>
        <dbReference type="ARBA" id="ARBA00022669"/>
    </source>
</evidence>
<keyword evidence="6" id="KW-0472">Membrane</keyword>
<dbReference type="Pfam" id="PF01476">
    <property type="entry name" value="LysM"/>
    <property type="match status" value="4"/>
</dbReference>
<name>A0ABR1K027_9AGAR</name>
<evidence type="ECO:0000256" key="3">
    <source>
        <dbReference type="ARBA" id="ARBA00022622"/>
    </source>
</evidence>
<comment type="caution">
    <text evidence="13">The sequence shown here is derived from an EMBL/GenBank/DDBJ whole genome shotgun (WGS) entry which is preliminary data.</text>
</comment>
<dbReference type="CDD" id="cd00118">
    <property type="entry name" value="LysM"/>
    <property type="match status" value="5"/>
</dbReference>
<evidence type="ECO:0000256" key="2">
    <source>
        <dbReference type="ARBA" id="ARBA00022475"/>
    </source>
</evidence>
<gene>
    <name evidence="13" type="ORF">VKT23_001649</name>
</gene>
<dbReference type="PROSITE" id="PS51782">
    <property type="entry name" value="LYSM"/>
    <property type="match status" value="5"/>
</dbReference>
<dbReference type="PANTHER" id="PTHR34997">
    <property type="entry name" value="AM15"/>
    <property type="match status" value="1"/>
</dbReference>
<keyword evidence="3" id="KW-0325">Glycoprotein</keyword>
<evidence type="ECO:0000313" key="14">
    <source>
        <dbReference type="Proteomes" id="UP001498398"/>
    </source>
</evidence>
<dbReference type="InterPro" id="IPR018392">
    <property type="entry name" value="LysM"/>
</dbReference>
<reference evidence="13 14" key="1">
    <citation type="submission" date="2024-01" db="EMBL/GenBank/DDBJ databases">
        <title>A draft genome for the cacao thread blight pathogen Marasmiellus scandens.</title>
        <authorList>
            <person name="Baruah I.K."/>
            <person name="Leung J."/>
            <person name="Bukari Y."/>
            <person name="Amoako-Attah I."/>
            <person name="Meinhardt L.W."/>
            <person name="Bailey B.A."/>
            <person name="Cohen S.P."/>
        </authorList>
    </citation>
    <scope>NUCLEOTIDE SEQUENCE [LARGE SCALE GENOMIC DNA]</scope>
    <source>
        <strain evidence="13 14">GH-19</strain>
    </source>
</reference>
<feature type="domain" description="LysM" evidence="12">
    <location>
        <begin position="442"/>
        <end position="486"/>
    </location>
</feature>
<feature type="region of interest" description="Disordered" evidence="9">
    <location>
        <begin position="269"/>
        <end position="295"/>
    </location>
</feature>
<dbReference type="SUPFAM" id="SSF54106">
    <property type="entry name" value="LysM domain"/>
    <property type="match status" value="5"/>
</dbReference>
<evidence type="ECO:0000259" key="12">
    <source>
        <dbReference type="PROSITE" id="PS51782"/>
    </source>
</evidence>
<evidence type="ECO:0000256" key="8">
    <source>
        <dbReference type="ARBA" id="ARBA00023316"/>
    </source>
</evidence>
<feature type="compositionally biased region" description="Low complexity" evidence="9">
    <location>
        <begin position="275"/>
        <end position="289"/>
    </location>
</feature>
<keyword evidence="4" id="KW-0147">Chitin-binding</keyword>
<keyword evidence="5" id="KW-0843">Virulence</keyword>
<dbReference type="EMBL" id="JBANRG010000002">
    <property type="protein sequence ID" value="KAK7470213.1"/>
    <property type="molecule type" value="Genomic_DNA"/>
</dbReference>
<evidence type="ECO:0000256" key="7">
    <source>
        <dbReference type="ARBA" id="ARBA00023288"/>
    </source>
</evidence>
<dbReference type="PANTHER" id="PTHR34997:SF1">
    <property type="entry name" value="PEPTIDOGLYCAN-BINDING LYSIN DOMAIN"/>
    <property type="match status" value="1"/>
</dbReference>